<evidence type="ECO:0000313" key="6">
    <source>
        <dbReference type="EMBL" id="PZD94776.1"/>
    </source>
</evidence>
<dbReference type="InterPro" id="IPR029052">
    <property type="entry name" value="Metallo-depent_PP-like"/>
</dbReference>
<comment type="similarity">
    <text evidence="4">Belongs to the cyclic nucleotide phosphodiesterase class-III family.</text>
</comment>
<keyword evidence="3" id="KW-0408">Iron</keyword>
<dbReference type="Pfam" id="PF00149">
    <property type="entry name" value="Metallophos"/>
    <property type="match status" value="1"/>
</dbReference>
<protein>
    <recommendedName>
        <fullName evidence="5">Calcineurin-like phosphoesterase domain-containing protein</fullName>
    </recommendedName>
</protein>
<dbReference type="PANTHER" id="PTHR42988">
    <property type="entry name" value="PHOSPHOHYDROLASE"/>
    <property type="match status" value="1"/>
</dbReference>
<name>A0A2W1L694_9BACL</name>
<dbReference type="GO" id="GO:0016787">
    <property type="term" value="F:hydrolase activity"/>
    <property type="evidence" value="ECO:0007669"/>
    <property type="project" value="UniProtKB-KW"/>
</dbReference>
<dbReference type="PANTHER" id="PTHR42988:SF2">
    <property type="entry name" value="CYCLIC NUCLEOTIDE PHOSPHODIESTERASE CBUA0032-RELATED"/>
    <property type="match status" value="1"/>
</dbReference>
<accession>A0A2W1L694</accession>
<dbReference type="GO" id="GO:0046872">
    <property type="term" value="F:metal ion binding"/>
    <property type="evidence" value="ECO:0007669"/>
    <property type="project" value="UniProtKB-KW"/>
</dbReference>
<evidence type="ECO:0000256" key="1">
    <source>
        <dbReference type="ARBA" id="ARBA00022723"/>
    </source>
</evidence>
<dbReference type="RefSeq" id="WP_111147734.1">
    <property type="nucleotide sequence ID" value="NZ_QKRB01000050.1"/>
</dbReference>
<dbReference type="Gene3D" id="3.60.21.10">
    <property type="match status" value="1"/>
</dbReference>
<evidence type="ECO:0000256" key="3">
    <source>
        <dbReference type="ARBA" id="ARBA00023004"/>
    </source>
</evidence>
<evidence type="ECO:0000256" key="2">
    <source>
        <dbReference type="ARBA" id="ARBA00022801"/>
    </source>
</evidence>
<dbReference type="EMBL" id="QKRB01000050">
    <property type="protein sequence ID" value="PZD94776.1"/>
    <property type="molecule type" value="Genomic_DNA"/>
</dbReference>
<dbReference type="InterPro" id="IPR004843">
    <property type="entry name" value="Calcineurin-like_PHP"/>
</dbReference>
<dbReference type="OrthoDB" id="5505563at2"/>
<proteinExistence type="inferred from homology"/>
<organism evidence="6 7">
    <name type="scientific">Paenibacillus sambharensis</name>
    <dbReference type="NCBI Taxonomy" id="1803190"/>
    <lineage>
        <taxon>Bacteria</taxon>
        <taxon>Bacillati</taxon>
        <taxon>Bacillota</taxon>
        <taxon>Bacilli</taxon>
        <taxon>Bacillales</taxon>
        <taxon>Paenibacillaceae</taxon>
        <taxon>Paenibacillus</taxon>
    </lineage>
</organism>
<gene>
    <name evidence="6" type="ORF">DNH61_16215</name>
</gene>
<keyword evidence="7" id="KW-1185">Reference proteome</keyword>
<evidence type="ECO:0000259" key="5">
    <source>
        <dbReference type="Pfam" id="PF00149"/>
    </source>
</evidence>
<keyword evidence="1" id="KW-0479">Metal-binding</keyword>
<reference evidence="6 7" key="1">
    <citation type="submission" date="2018-06" db="EMBL/GenBank/DDBJ databases">
        <title>Paenibacillus imtechensis sp. nov.</title>
        <authorList>
            <person name="Pinnaka A.K."/>
            <person name="Singh H."/>
            <person name="Kaur M."/>
        </authorList>
    </citation>
    <scope>NUCLEOTIDE SEQUENCE [LARGE SCALE GENOMIC DNA]</scope>
    <source>
        <strain evidence="6 7">SMB1</strain>
    </source>
</reference>
<evidence type="ECO:0000313" key="7">
    <source>
        <dbReference type="Proteomes" id="UP000249522"/>
    </source>
</evidence>
<feature type="domain" description="Calcineurin-like phosphoesterase" evidence="5">
    <location>
        <begin position="11"/>
        <end position="206"/>
    </location>
</feature>
<dbReference type="SUPFAM" id="SSF56300">
    <property type="entry name" value="Metallo-dependent phosphatases"/>
    <property type="match status" value="1"/>
</dbReference>
<comment type="caution">
    <text evidence="6">The sequence shown here is derived from an EMBL/GenBank/DDBJ whole genome shotgun (WGS) entry which is preliminary data.</text>
</comment>
<sequence length="271" mass="29633">MVAVSGKELYFIHLTDTHVNKPGLTPMYGVEAAANMRRVFEHIRTLPVKPAFVVVSGDLTHDGDAEDYRYLRQLLDEEMAALGGVPLYPGLGNHDLRGPFREGFLSEAGEEPYYYTVDIDDVRLIVLDSLLPGEVPGRIDEAQMGWLRRVLEEPASGGTLIALHHPAGLTAGGLLDEHRLINHEELAEAIAGKNVLGLLSGHIHYPFFGSFHGVGTFTAPGASVGFEPCGKESIRYVDRIGYNLCVIRDGVLHAVPFILPGEQRLVKDTAE</sequence>
<dbReference type="InterPro" id="IPR050884">
    <property type="entry name" value="CNP_phosphodiesterase-III"/>
</dbReference>
<evidence type="ECO:0000256" key="4">
    <source>
        <dbReference type="ARBA" id="ARBA00025742"/>
    </source>
</evidence>
<dbReference type="Proteomes" id="UP000249522">
    <property type="component" value="Unassembled WGS sequence"/>
</dbReference>
<dbReference type="AlphaFoldDB" id="A0A2W1L694"/>
<keyword evidence="2" id="KW-0378">Hydrolase</keyword>